<dbReference type="RefSeq" id="WP_279966809.1">
    <property type="nucleotide sequence ID" value="NZ_CP122537.1"/>
</dbReference>
<protein>
    <submittedName>
        <fullName evidence="1">Uncharacterized protein</fullName>
    </submittedName>
</protein>
<evidence type="ECO:0000313" key="2">
    <source>
        <dbReference type="Proteomes" id="UP001243420"/>
    </source>
</evidence>
<keyword evidence="2" id="KW-1185">Reference proteome</keyword>
<evidence type="ECO:0000313" key="1">
    <source>
        <dbReference type="EMBL" id="WGH79834.1"/>
    </source>
</evidence>
<proteinExistence type="predicted"/>
<dbReference type="EMBL" id="CP122537">
    <property type="protein sequence ID" value="WGH79834.1"/>
    <property type="molecule type" value="Genomic_DNA"/>
</dbReference>
<reference evidence="1 2" key="1">
    <citation type="submission" date="2023-04" db="EMBL/GenBank/DDBJ databases">
        <title>Jannaschia ovalis sp. nov., a marine bacterium isolated from sea tidal flat.</title>
        <authorList>
            <person name="Kwon D.Y."/>
            <person name="Kim J.-J."/>
        </authorList>
    </citation>
    <scope>NUCLEOTIDE SEQUENCE [LARGE SCALE GENOMIC DNA]</scope>
    <source>
        <strain evidence="1 2">GRR-S6-38</strain>
    </source>
</reference>
<dbReference type="Proteomes" id="UP001243420">
    <property type="component" value="Chromosome"/>
</dbReference>
<name>A0ABY8LEU9_9RHOB</name>
<sequence>MIDSDLFALPRDVREGLIAARARDRRRSGGKLRVQVGADWYPILSYDDAGFEVAPDVAPKLRGLVEIHEGPSCLRTALIVAGEPGRRAVRYEFKRSTPVRDTAPVDYERATEAPAGYLGAT</sequence>
<organism evidence="1 2">
    <name type="scientific">Jannaschia ovalis</name>
    <dbReference type="NCBI Taxonomy" id="3038773"/>
    <lineage>
        <taxon>Bacteria</taxon>
        <taxon>Pseudomonadati</taxon>
        <taxon>Pseudomonadota</taxon>
        <taxon>Alphaproteobacteria</taxon>
        <taxon>Rhodobacterales</taxon>
        <taxon>Roseobacteraceae</taxon>
        <taxon>Jannaschia</taxon>
    </lineage>
</organism>
<gene>
    <name evidence="1" type="ORF">P8627_06115</name>
</gene>
<accession>A0ABY8LEU9</accession>